<proteinExistence type="predicted"/>
<protein>
    <submittedName>
        <fullName evidence="1">Uncharacterized protein</fullName>
    </submittedName>
</protein>
<gene>
    <name evidence="1" type="ORF">LCMAC102_00030</name>
</gene>
<accession>A0A481YT10</accession>
<evidence type="ECO:0000313" key="1">
    <source>
        <dbReference type="EMBL" id="QBK86209.1"/>
    </source>
</evidence>
<dbReference type="EMBL" id="MK500334">
    <property type="protein sequence ID" value="QBK86209.1"/>
    <property type="molecule type" value="Genomic_DNA"/>
</dbReference>
<sequence length="367" mass="42408">MTLFEDIESQYIDDNGKTRVLNYQSGVSLMTSPLPPLNVPISKEIREIAQKTALKFIKAKGLQITMQDGNQQKIQGLWVESINSEIYYGYIPIKVSNPLSNIDYTPLTLNDPLRTGKNSELQKMQHDRKVADYLKQYTLFEYSQNPKKFSEENFIVIPDHKYDIETLDKKLIPDNNVMYRDGKLIVLSEDIADRLTAFLQVQLLNDTPGLKNYKDRTVIKDYYRTLSDFRKSEGQLVFLTRSSLLKWKSEKIRIAEQTLIVSYIRPTFVEPYFFRNTNVAKGRLMLIQNVENGSLEKALTVAEKWAKDRVNPGFRVEIGPAAERVTYTVYTKDGEEEVVKPSGKEEHVSVIKYPNNEYAALLFFKTK</sequence>
<name>A0A481YT10_9VIRU</name>
<organism evidence="1">
    <name type="scientific">Marseillevirus LCMAC102</name>
    <dbReference type="NCBI Taxonomy" id="2506603"/>
    <lineage>
        <taxon>Viruses</taxon>
        <taxon>Varidnaviria</taxon>
        <taxon>Bamfordvirae</taxon>
        <taxon>Nucleocytoviricota</taxon>
        <taxon>Megaviricetes</taxon>
        <taxon>Pimascovirales</taxon>
        <taxon>Pimascovirales incertae sedis</taxon>
        <taxon>Marseilleviridae</taxon>
    </lineage>
</organism>
<reference evidence="1" key="1">
    <citation type="journal article" date="2019" name="MBio">
        <title>Virus Genomes from Deep Sea Sediments Expand the Ocean Megavirome and Support Independent Origins of Viral Gigantism.</title>
        <authorList>
            <person name="Backstrom D."/>
            <person name="Yutin N."/>
            <person name="Jorgensen S.L."/>
            <person name="Dharamshi J."/>
            <person name="Homa F."/>
            <person name="Zaremba-Niedwiedzka K."/>
            <person name="Spang A."/>
            <person name="Wolf Y.I."/>
            <person name="Koonin E.V."/>
            <person name="Ettema T.J."/>
        </authorList>
    </citation>
    <scope>NUCLEOTIDE SEQUENCE</scope>
</reference>